<evidence type="ECO:0008006" key="4">
    <source>
        <dbReference type="Google" id="ProtNLM"/>
    </source>
</evidence>
<dbReference type="EMBL" id="JAACJL010000032">
    <property type="protein sequence ID" value="KAF4616086.1"/>
    <property type="molecule type" value="Genomic_DNA"/>
</dbReference>
<evidence type="ECO:0000313" key="3">
    <source>
        <dbReference type="Proteomes" id="UP000521872"/>
    </source>
</evidence>
<name>A0A8H4QSK1_9AGAR</name>
<evidence type="ECO:0000313" key="2">
    <source>
        <dbReference type="EMBL" id="KAF4616086.1"/>
    </source>
</evidence>
<dbReference type="SUPFAM" id="SSF69318">
    <property type="entry name" value="Integrin alpha N-terminal domain"/>
    <property type="match status" value="1"/>
</dbReference>
<dbReference type="InterPro" id="IPR028994">
    <property type="entry name" value="Integrin_alpha_N"/>
</dbReference>
<sequence>MSSTFPGPGNLDVFTQDQPVLVKRAGTADIIGFGHDGTYILRNSVRPDVRLVSQSFTYTEGWRKEQHLRVVGDTTGDGLADIIGFGNPGTYTSRNNGDNSFGPIVLKLSAFGTDQGWDNTKHVRYAIDLRKKGYVDLVGFGARGVYVAKNNGDGTFAPATLVLSNFGYDNDVGTWRTESHLRFFADTTGNGLPDIVAFGGSQVFSATNKGDGTFNPIQALNVNSFTTTQNWVVNRHPRTLADLTGDKRADMIGFGTKGVWVAYNNGNGTFRPAQLVLNEFGTDGGWDSNLHPRFVVDLTGDGRADIIGFGNTGVWVAKNNGNGTFQPSQLVMNAFGVSQTWQVGKHPRFVVDLTGDGCADIIGFGWDAVYVAYNKGDGTFGEQQKLTSGNFSYNDGQWDIEKTVRWVANLF</sequence>
<dbReference type="Pfam" id="PF13517">
    <property type="entry name" value="FG-GAP_3"/>
    <property type="match status" value="2"/>
</dbReference>
<proteinExistence type="predicted"/>
<dbReference type="AlphaFoldDB" id="A0A8H4QSK1"/>
<organism evidence="2 3">
    <name type="scientific">Agrocybe pediades</name>
    <dbReference type="NCBI Taxonomy" id="84607"/>
    <lineage>
        <taxon>Eukaryota</taxon>
        <taxon>Fungi</taxon>
        <taxon>Dikarya</taxon>
        <taxon>Basidiomycota</taxon>
        <taxon>Agaricomycotina</taxon>
        <taxon>Agaricomycetes</taxon>
        <taxon>Agaricomycetidae</taxon>
        <taxon>Agaricales</taxon>
        <taxon>Agaricineae</taxon>
        <taxon>Strophariaceae</taxon>
        <taxon>Agrocybe</taxon>
    </lineage>
</organism>
<reference evidence="2 3" key="1">
    <citation type="submission" date="2019-12" db="EMBL/GenBank/DDBJ databases">
        <authorList>
            <person name="Floudas D."/>
            <person name="Bentzer J."/>
            <person name="Ahren D."/>
            <person name="Johansson T."/>
            <person name="Persson P."/>
            <person name="Tunlid A."/>
        </authorList>
    </citation>
    <scope>NUCLEOTIDE SEQUENCE [LARGE SCALE GENOMIC DNA]</scope>
    <source>
        <strain evidence="2 3">CBS 102.39</strain>
    </source>
</reference>
<evidence type="ECO:0000256" key="1">
    <source>
        <dbReference type="ARBA" id="ARBA00022729"/>
    </source>
</evidence>
<comment type="caution">
    <text evidence="2">The sequence shown here is derived from an EMBL/GenBank/DDBJ whole genome shotgun (WGS) entry which is preliminary data.</text>
</comment>
<protein>
    <recommendedName>
        <fullName evidence="4">VCBS repeat-containing protein</fullName>
    </recommendedName>
</protein>
<accession>A0A8H4QSK1</accession>
<dbReference type="Proteomes" id="UP000521872">
    <property type="component" value="Unassembled WGS sequence"/>
</dbReference>
<keyword evidence="3" id="KW-1185">Reference proteome</keyword>
<gene>
    <name evidence="2" type="ORF">D9613_011317</name>
</gene>
<keyword evidence="1" id="KW-0732">Signal</keyword>
<dbReference type="InterPro" id="IPR013517">
    <property type="entry name" value="FG-GAP"/>
</dbReference>